<sequence>MGDGPGNTTLLYPQGKPEPAYRVWMLLIPKLEVPPFEGQTNAETLSTKSITFRVPHNSGKFKKLSLKRVYNYHPKPFDMLYRSGWSVADWV</sequence>
<gene>
    <name evidence="1" type="ORF">AVEN_148697_1</name>
</gene>
<accession>A0A4Y2FNS7</accession>
<reference evidence="1 2" key="1">
    <citation type="journal article" date="2019" name="Sci. Rep.">
        <title>Orb-weaving spider Araneus ventricosus genome elucidates the spidroin gene catalogue.</title>
        <authorList>
            <person name="Kono N."/>
            <person name="Nakamura H."/>
            <person name="Ohtoshi R."/>
            <person name="Moran D.A.P."/>
            <person name="Shinohara A."/>
            <person name="Yoshida Y."/>
            <person name="Fujiwara M."/>
            <person name="Mori M."/>
            <person name="Tomita M."/>
            <person name="Arakawa K."/>
        </authorList>
    </citation>
    <scope>NUCLEOTIDE SEQUENCE [LARGE SCALE GENOMIC DNA]</scope>
</reference>
<dbReference type="AlphaFoldDB" id="A0A4Y2FNS7"/>
<protein>
    <submittedName>
        <fullName evidence="1">Uncharacterized protein</fullName>
    </submittedName>
</protein>
<dbReference type="Proteomes" id="UP000499080">
    <property type="component" value="Unassembled WGS sequence"/>
</dbReference>
<keyword evidence="2" id="KW-1185">Reference proteome</keyword>
<evidence type="ECO:0000313" key="2">
    <source>
        <dbReference type="Proteomes" id="UP000499080"/>
    </source>
</evidence>
<dbReference type="EMBL" id="BGPR01001018">
    <property type="protein sequence ID" value="GBM43130.1"/>
    <property type="molecule type" value="Genomic_DNA"/>
</dbReference>
<comment type="caution">
    <text evidence="1">The sequence shown here is derived from an EMBL/GenBank/DDBJ whole genome shotgun (WGS) entry which is preliminary data.</text>
</comment>
<organism evidence="1 2">
    <name type="scientific">Araneus ventricosus</name>
    <name type="common">Orbweaver spider</name>
    <name type="synonym">Epeira ventricosa</name>
    <dbReference type="NCBI Taxonomy" id="182803"/>
    <lineage>
        <taxon>Eukaryota</taxon>
        <taxon>Metazoa</taxon>
        <taxon>Ecdysozoa</taxon>
        <taxon>Arthropoda</taxon>
        <taxon>Chelicerata</taxon>
        <taxon>Arachnida</taxon>
        <taxon>Araneae</taxon>
        <taxon>Araneomorphae</taxon>
        <taxon>Entelegynae</taxon>
        <taxon>Araneoidea</taxon>
        <taxon>Araneidae</taxon>
        <taxon>Araneus</taxon>
    </lineage>
</organism>
<evidence type="ECO:0000313" key="1">
    <source>
        <dbReference type="EMBL" id="GBM43130.1"/>
    </source>
</evidence>
<proteinExistence type="predicted"/>
<name>A0A4Y2FNS7_ARAVE</name>